<gene>
    <name evidence="8" type="primary">RvY_04447</name>
    <name evidence="8" type="synonym">RvY_04447.1</name>
    <name evidence="8" type="ORF">RvY_04447-1</name>
</gene>
<dbReference type="OrthoDB" id="10265668at2759"/>
<organism evidence="8 9">
    <name type="scientific">Ramazzottius varieornatus</name>
    <name type="common">Water bear</name>
    <name type="synonym">Tardigrade</name>
    <dbReference type="NCBI Taxonomy" id="947166"/>
    <lineage>
        <taxon>Eukaryota</taxon>
        <taxon>Metazoa</taxon>
        <taxon>Ecdysozoa</taxon>
        <taxon>Tardigrada</taxon>
        <taxon>Eutardigrada</taxon>
        <taxon>Parachela</taxon>
        <taxon>Hypsibioidea</taxon>
        <taxon>Ramazzottiidae</taxon>
        <taxon>Ramazzottius</taxon>
    </lineage>
</organism>
<dbReference type="Pfam" id="PF23241">
    <property type="entry name" value="HAT_PRP39_C"/>
    <property type="match status" value="1"/>
</dbReference>
<dbReference type="InterPro" id="IPR011990">
    <property type="entry name" value="TPR-like_helical_dom_sf"/>
</dbReference>
<evidence type="ECO:0000313" key="9">
    <source>
        <dbReference type="Proteomes" id="UP000186922"/>
    </source>
</evidence>
<evidence type="ECO:0008006" key="10">
    <source>
        <dbReference type="Google" id="ProtNLM"/>
    </source>
</evidence>
<feature type="compositionally biased region" description="Basic and acidic residues" evidence="7">
    <location>
        <begin position="26"/>
        <end position="38"/>
    </location>
</feature>
<dbReference type="GO" id="GO:0000395">
    <property type="term" value="P:mRNA 5'-splice site recognition"/>
    <property type="evidence" value="ECO:0007669"/>
    <property type="project" value="TreeGrafter"/>
</dbReference>
<comment type="caution">
    <text evidence="8">The sequence shown here is derived from an EMBL/GenBank/DDBJ whole genome shotgun (WGS) entry which is preliminary data.</text>
</comment>
<evidence type="ECO:0000256" key="5">
    <source>
        <dbReference type="ARBA" id="ARBA00023242"/>
    </source>
</evidence>
<name>A0A1D1UV78_RAMVA</name>
<protein>
    <recommendedName>
        <fullName evidence="10">Suppressor of forked domain-containing protein</fullName>
    </recommendedName>
</protein>
<dbReference type="GO" id="GO:0030627">
    <property type="term" value="F:pre-mRNA 5'-splice site binding"/>
    <property type="evidence" value="ECO:0007669"/>
    <property type="project" value="TreeGrafter"/>
</dbReference>
<dbReference type="GO" id="GO:0000243">
    <property type="term" value="C:commitment complex"/>
    <property type="evidence" value="ECO:0007669"/>
    <property type="project" value="TreeGrafter"/>
</dbReference>
<proteinExistence type="inferred from homology"/>
<dbReference type="InterPro" id="IPR003107">
    <property type="entry name" value="HAT"/>
</dbReference>
<dbReference type="Pfam" id="PF23240">
    <property type="entry name" value="HAT_PRP39_N"/>
    <property type="match status" value="1"/>
</dbReference>
<keyword evidence="3" id="KW-0677">Repeat</keyword>
<evidence type="ECO:0000256" key="1">
    <source>
        <dbReference type="ARBA" id="ARBA00004123"/>
    </source>
</evidence>
<comment type="similarity">
    <text evidence="6">Belongs to the PRP39 family.</text>
</comment>
<dbReference type="EMBL" id="BDGG01000002">
    <property type="protein sequence ID" value="GAU92355.1"/>
    <property type="molecule type" value="Genomic_DNA"/>
</dbReference>
<reference evidence="8 9" key="1">
    <citation type="journal article" date="2016" name="Nat. Commun.">
        <title>Extremotolerant tardigrade genome and improved radiotolerance of human cultured cells by tardigrade-unique protein.</title>
        <authorList>
            <person name="Hashimoto T."/>
            <person name="Horikawa D.D."/>
            <person name="Saito Y."/>
            <person name="Kuwahara H."/>
            <person name="Kozuka-Hata H."/>
            <person name="Shin-I T."/>
            <person name="Minakuchi Y."/>
            <person name="Ohishi K."/>
            <person name="Motoyama A."/>
            <person name="Aizu T."/>
            <person name="Enomoto A."/>
            <person name="Kondo K."/>
            <person name="Tanaka S."/>
            <person name="Hara Y."/>
            <person name="Koshikawa S."/>
            <person name="Sagara H."/>
            <person name="Miura T."/>
            <person name="Yokobori S."/>
            <person name="Miyagawa K."/>
            <person name="Suzuki Y."/>
            <person name="Kubo T."/>
            <person name="Oyama M."/>
            <person name="Kohara Y."/>
            <person name="Fujiyama A."/>
            <person name="Arakawa K."/>
            <person name="Katayama T."/>
            <person name="Toyoda A."/>
            <person name="Kunieda T."/>
        </authorList>
    </citation>
    <scope>NUCLEOTIDE SEQUENCE [LARGE SCALE GENOMIC DNA]</scope>
    <source>
        <strain evidence="8 9">YOKOZUNA-1</strain>
    </source>
</reference>
<dbReference type="GO" id="GO:0005685">
    <property type="term" value="C:U1 snRNP"/>
    <property type="evidence" value="ECO:0007669"/>
    <property type="project" value="TreeGrafter"/>
</dbReference>
<accession>A0A1D1UV78</accession>
<keyword evidence="4" id="KW-0508">mRNA splicing</keyword>
<dbReference type="FunFam" id="1.25.40.10:FF:000091">
    <property type="entry name" value="Pre-mRNA-processing factor 39"/>
    <property type="match status" value="1"/>
</dbReference>
<dbReference type="PANTHER" id="PTHR17204">
    <property type="entry name" value="PRE-MRNA PROCESSING PROTEIN PRP39-RELATED"/>
    <property type="match status" value="1"/>
</dbReference>
<evidence type="ECO:0000256" key="3">
    <source>
        <dbReference type="ARBA" id="ARBA00022737"/>
    </source>
</evidence>
<evidence type="ECO:0000256" key="7">
    <source>
        <dbReference type="SAM" id="MobiDB-lite"/>
    </source>
</evidence>
<dbReference type="SMART" id="SM00386">
    <property type="entry name" value="HAT"/>
    <property type="match status" value="6"/>
</dbReference>
<evidence type="ECO:0000256" key="4">
    <source>
        <dbReference type="ARBA" id="ARBA00023187"/>
    </source>
</evidence>
<feature type="region of interest" description="Disordered" evidence="7">
    <location>
        <begin position="1"/>
        <end position="50"/>
    </location>
</feature>
<dbReference type="Gene3D" id="1.25.40.10">
    <property type="entry name" value="Tetratricopeptide repeat domain"/>
    <property type="match status" value="2"/>
</dbReference>
<sequence>MDIPLPPELMDIPEPATEDDAAGNADEAKNGDNEEAAVKTEPWSDDGSETVLGAAAVTGDREKATLRVLPSPGATHAGAPKDPDVAKPAELKKLWKPVRSNPSDFTAWTVLLAYVEQQDQIGFIREAYDGFFQRYPYCYGYWKKYSEMEMKHGSPEQAEMVLEQGVVACPLSVELWTFYVDFSKERYKGTVAGEGRIREIYERAIAAVGLDFKSDELWDVYAQWERSLGQHRNVVGIYERLIRIPTLHYRRHFDELQQSLLVASVKELISAEEYETLLASVPEKESMELMFGQEKMKGEDAEAFVRNMAIESRRTLYKETEKEASKRWAFEENIRRPYFHVRPLENNQLKNWNDYLDFEIAEGQQNRIVFLFERCLVACALYEDFWRKYIGYLTIESLTDYIRYAYQRVCTYHLPSKTGLHLDWATFEEMQGNIAGATAALQNGLRHLPNKAILSLRQLGLTRRTRLREASSNAEDVKADSDAITEAVQEQYAKIINEAEDAGLAEFFLLKQAQYWLKMKGDKDKAMEILRAGLKLDPTSIPVLTALIDCELHQIPLNLPAVAALFDEITEMEQLNPDQKAEFLERKICFLEDFSTDVREIAAAHQRYYELNGKTTRGRKRGFGEVDVEDGLSDGVPPAGAKHGAPAMHGQFPGPGLMQPPAGTVPGYFPPPTSMPAPMMAGGWPAAAPPMAAPGYPAYGASTAHAPAWPGYGAPQQQHHAPPPAWNYQAAVS</sequence>
<dbReference type="PANTHER" id="PTHR17204:SF5">
    <property type="entry name" value="PRE-MRNA-PROCESSING FACTOR 39"/>
    <property type="match status" value="1"/>
</dbReference>
<comment type="subcellular location">
    <subcellularLocation>
        <location evidence="1">Nucleus</location>
    </subcellularLocation>
</comment>
<dbReference type="AlphaFoldDB" id="A0A1D1UV78"/>
<keyword evidence="9" id="KW-1185">Reference proteome</keyword>
<evidence type="ECO:0000256" key="6">
    <source>
        <dbReference type="ARBA" id="ARBA00038019"/>
    </source>
</evidence>
<evidence type="ECO:0000256" key="2">
    <source>
        <dbReference type="ARBA" id="ARBA00022664"/>
    </source>
</evidence>
<dbReference type="Proteomes" id="UP000186922">
    <property type="component" value="Unassembled WGS sequence"/>
</dbReference>
<dbReference type="STRING" id="947166.A0A1D1UV78"/>
<dbReference type="SUPFAM" id="SSF48452">
    <property type="entry name" value="TPR-like"/>
    <property type="match status" value="1"/>
</dbReference>
<dbReference type="InterPro" id="IPR059164">
    <property type="entry name" value="HAT_PRP39_C"/>
</dbReference>
<dbReference type="GO" id="GO:0071004">
    <property type="term" value="C:U2-type prespliceosome"/>
    <property type="evidence" value="ECO:0007669"/>
    <property type="project" value="TreeGrafter"/>
</dbReference>
<keyword evidence="2" id="KW-0507">mRNA processing</keyword>
<keyword evidence="5" id="KW-0539">Nucleus</keyword>
<evidence type="ECO:0000313" key="8">
    <source>
        <dbReference type="EMBL" id="GAU92355.1"/>
    </source>
</evidence>